<protein>
    <submittedName>
        <fullName evidence="2">HEPN domain-containing protein</fullName>
    </submittedName>
</protein>
<evidence type="ECO:0000313" key="3">
    <source>
        <dbReference type="Proteomes" id="UP001595701"/>
    </source>
</evidence>
<organism evidence="2 3">
    <name type="scientific">Streptomyces yaanensis</name>
    <dbReference type="NCBI Taxonomy" id="1142239"/>
    <lineage>
        <taxon>Bacteria</taxon>
        <taxon>Bacillati</taxon>
        <taxon>Actinomycetota</taxon>
        <taxon>Actinomycetes</taxon>
        <taxon>Kitasatosporales</taxon>
        <taxon>Streptomycetaceae</taxon>
        <taxon>Streptomyces</taxon>
    </lineage>
</organism>
<sequence length="157" mass="17984">MTSRGRAEVARRKQRLTSLFKTIDGADLSGELISHYSRYLCILTSGFVEQSVKELVTEYCRKRSSEPIQRHVGSQLKKLRNIDSEKLKQLIESFSVEWWREISEKYPDQLESIGSIATVRNNVSHGGDTGITMSTMLQYFNDACILMDKLSEVFDPE</sequence>
<accession>A0ABV7SLM3</accession>
<dbReference type="Pfam" id="PF18735">
    <property type="entry name" value="HEPN_RiboL-PSP"/>
    <property type="match status" value="1"/>
</dbReference>
<name>A0ABV7SLM3_9ACTN</name>
<keyword evidence="3" id="KW-1185">Reference proteome</keyword>
<evidence type="ECO:0000259" key="1">
    <source>
        <dbReference type="Pfam" id="PF18735"/>
    </source>
</evidence>
<feature type="domain" description="RiboL-PSP-HEPN" evidence="1">
    <location>
        <begin position="8"/>
        <end position="154"/>
    </location>
</feature>
<dbReference type="RefSeq" id="WP_310777767.1">
    <property type="nucleotide sequence ID" value="NZ_JBHRWR010000039.1"/>
</dbReference>
<comment type="caution">
    <text evidence="2">The sequence shown here is derived from an EMBL/GenBank/DDBJ whole genome shotgun (WGS) entry which is preliminary data.</text>
</comment>
<dbReference type="InterPro" id="IPR041519">
    <property type="entry name" value="HEPN_RiboL-PSP"/>
</dbReference>
<gene>
    <name evidence="2" type="ORF">ACFOZ0_32455</name>
</gene>
<dbReference type="EMBL" id="JBHRWR010000039">
    <property type="protein sequence ID" value="MFC3577889.1"/>
    <property type="molecule type" value="Genomic_DNA"/>
</dbReference>
<proteinExistence type="predicted"/>
<reference evidence="3" key="1">
    <citation type="journal article" date="2019" name="Int. J. Syst. Evol. Microbiol.">
        <title>The Global Catalogue of Microorganisms (GCM) 10K type strain sequencing project: providing services to taxonomists for standard genome sequencing and annotation.</title>
        <authorList>
            <consortium name="The Broad Institute Genomics Platform"/>
            <consortium name="The Broad Institute Genome Sequencing Center for Infectious Disease"/>
            <person name="Wu L."/>
            <person name="Ma J."/>
        </authorList>
    </citation>
    <scope>NUCLEOTIDE SEQUENCE [LARGE SCALE GENOMIC DNA]</scope>
    <source>
        <strain evidence="3">CGMCC 4.7035</strain>
    </source>
</reference>
<dbReference type="Proteomes" id="UP001595701">
    <property type="component" value="Unassembled WGS sequence"/>
</dbReference>
<evidence type="ECO:0000313" key="2">
    <source>
        <dbReference type="EMBL" id="MFC3577889.1"/>
    </source>
</evidence>